<evidence type="ECO:0000259" key="2">
    <source>
        <dbReference type="PROSITE" id="PS51462"/>
    </source>
</evidence>
<protein>
    <recommendedName>
        <fullName evidence="2">Nudix hydrolase domain-containing protein</fullName>
    </recommendedName>
</protein>
<sequence length="144" mass="16441">DAVIEDGKGNIVVIKRKYPPFQGFYALPGGFVEQGENLTHALIREIKEETNLDIKIYEKIGIYKKAGRDPRGKIHSTAFKCTIIGDTLNLRSGDDSKEVELISKDKLTTMELAFDHENILKDAIKLPTRKERLYRSFGFKLDRK</sequence>
<dbReference type="InterPro" id="IPR020476">
    <property type="entry name" value="Nudix_hydrolase"/>
</dbReference>
<name>X1ETT5_9ZZZZ</name>
<organism evidence="3">
    <name type="scientific">marine sediment metagenome</name>
    <dbReference type="NCBI Taxonomy" id="412755"/>
    <lineage>
        <taxon>unclassified sequences</taxon>
        <taxon>metagenomes</taxon>
        <taxon>ecological metagenomes</taxon>
    </lineage>
</organism>
<dbReference type="Gene3D" id="3.90.79.10">
    <property type="entry name" value="Nucleoside Triphosphate Pyrophosphohydrolase"/>
    <property type="match status" value="1"/>
</dbReference>
<feature type="domain" description="Nudix hydrolase" evidence="2">
    <location>
        <begin position="1"/>
        <end position="128"/>
    </location>
</feature>
<dbReference type="InterPro" id="IPR015797">
    <property type="entry name" value="NUDIX_hydrolase-like_dom_sf"/>
</dbReference>
<keyword evidence="1" id="KW-0378">Hydrolase</keyword>
<evidence type="ECO:0000256" key="1">
    <source>
        <dbReference type="ARBA" id="ARBA00022801"/>
    </source>
</evidence>
<dbReference type="InterPro" id="IPR000086">
    <property type="entry name" value="NUDIX_hydrolase_dom"/>
</dbReference>
<dbReference type="Pfam" id="PF00293">
    <property type="entry name" value="NUDIX"/>
    <property type="match status" value="1"/>
</dbReference>
<dbReference type="EMBL" id="BART01031222">
    <property type="protein sequence ID" value="GAH12038.1"/>
    <property type="molecule type" value="Genomic_DNA"/>
</dbReference>
<dbReference type="PANTHER" id="PTHR43736:SF1">
    <property type="entry name" value="DIHYDRONEOPTERIN TRIPHOSPHATE DIPHOSPHATASE"/>
    <property type="match status" value="1"/>
</dbReference>
<dbReference type="PRINTS" id="PR00502">
    <property type="entry name" value="NUDIXFAMILY"/>
</dbReference>
<accession>X1ETT5</accession>
<reference evidence="3" key="1">
    <citation type="journal article" date="2014" name="Front. Microbiol.">
        <title>High frequency of phylogenetically diverse reductive dehalogenase-homologous genes in deep subseafloor sedimentary metagenomes.</title>
        <authorList>
            <person name="Kawai M."/>
            <person name="Futagami T."/>
            <person name="Toyoda A."/>
            <person name="Takaki Y."/>
            <person name="Nishi S."/>
            <person name="Hori S."/>
            <person name="Arai W."/>
            <person name="Tsubouchi T."/>
            <person name="Morono Y."/>
            <person name="Uchiyama I."/>
            <person name="Ito T."/>
            <person name="Fujiyama A."/>
            <person name="Inagaki F."/>
            <person name="Takami H."/>
        </authorList>
    </citation>
    <scope>NUCLEOTIDE SEQUENCE</scope>
    <source>
        <strain evidence="3">Expedition CK06-06</strain>
    </source>
</reference>
<dbReference type="GO" id="GO:0016787">
    <property type="term" value="F:hydrolase activity"/>
    <property type="evidence" value="ECO:0007669"/>
    <property type="project" value="UniProtKB-KW"/>
</dbReference>
<proteinExistence type="predicted"/>
<comment type="caution">
    <text evidence="3">The sequence shown here is derived from an EMBL/GenBank/DDBJ whole genome shotgun (WGS) entry which is preliminary data.</text>
</comment>
<gene>
    <name evidence="3" type="ORF">S01H4_54284</name>
</gene>
<dbReference type="InterPro" id="IPR020084">
    <property type="entry name" value="NUDIX_hydrolase_CS"/>
</dbReference>
<dbReference type="AlphaFoldDB" id="X1ETT5"/>
<dbReference type="SUPFAM" id="SSF55811">
    <property type="entry name" value="Nudix"/>
    <property type="match status" value="1"/>
</dbReference>
<evidence type="ECO:0000313" key="3">
    <source>
        <dbReference type="EMBL" id="GAH12038.1"/>
    </source>
</evidence>
<dbReference type="CDD" id="cd18873">
    <property type="entry name" value="NUDIX_NadM_like"/>
    <property type="match status" value="1"/>
</dbReference>
<dbReference type="PROSITE" id="PS51462">
    <property type="entry name" value="NUDIX"/>
    <property type="match status" value="1"/>
</dbReference>
<feature type="non-terminal residue" evidence="3">
    <location>
        <position position="1"/>
    </location>
</feature>
<dbReference type="PROSITE" id="PS00893">
    <property type="entry name" value="NUDIX_BOX"/>
    <property type="match status" value="1"/>
</dbReference>
<dbReference type="PANTHER" id="PTHR43736">
    <property type="entry name" value="ADP-RIBOSE PYROPHOSPHATASE"/>
    <property type="match status" value="1"/>
</dbReference>